<protein>
    <submittedName>
        <fullName evidence="1">Uncharacterized protein</fullName>
    </submittedName>
</protein>
<keyword evidence="2" id="KW-1185">Reference proteome</keyword>
<proteinExistence type="predicted"/>
<organism evidence="1 2">
    <name type="scientific">Phaseolus coccineus</name>
    <name type="common">Scarlet runner bean</name>
    <name type="synonym">Phaseolus multiflorus</name>
    <dbReference type="NCBI Taxonomy" id="3886"/>
    <lineage>
        <taxon>Eukaryota</taxon>
        <taxon>Viridiplantae</taxon>
        <taxon>Streptophyta</taxon>
        <taxon>Embryophyta</taxon>
        <taxon>Tracheophyta</taxon>
        <taxon>Spermatophyta</taxon>
        <taxon>Magnoliopsida</taxon>
        <taxon>eudicotyledons</taxon>
        <taxon>Gunneridae</taxon>
        <taxon>Pentapetalae</taxon>
        <taxon>rosids</taxon>
        <taxon>fabids</taxon>
        <taxon>Fabales</taxon>
        <taxon>Fabaceae</taxon>
        <taxon>Papilionoideae</taxon>
        <taxon>50 kb inversion clade</taxon>
        <taxon>NPAAA clade</taxon>
        <taxon>indigoferoid/millettioid clade</taxon>
        <taxon>Phaseoleae</taxon>
        <taxon>Phaseolus</taxon>
    </lineage>
</organism>
<comment type="caution">
    <text evidence="1">The sequence shown here is derived from an EMBL/GenBank/DDBJ whole genome shotgun (WGS) entry which is preliminary data.</text>
</comment>
<reference evidence="1 2" key="1">
    <citation type="submission" date="2024-01" db="EMBL/GenBank/DDBJ databases">
        <title>The genomes of 5 underutilized Papilionoideae crops provide insights into root nodulation and disease resistanc.</title>
        <authorList>
            <person name="Jiang F."/>
        </authorList>
    </citation>
    <scope>NUCLEOTIDE SEQUENCE [LARGE SCALE GENOMIC DNA]</scope>
    <source>
        <strain evidence="1">JINMINGXINNONG_FW02</strain>
        <tissue evidence="1">Leaves</tissue>
    </source>
</reference>
<dbReference type="EMBL" id="JAYMYR010000003">
    <property type="protein sequence ID" value="KAK7373045.1"/>
    <property type="molecule type" value="Genomic_DNA"/>
</dbReference>
<dbReference type="Proteomes" id="UP001374584">
    <property type="component" value="Unassembled WGS sequence"/>
</dbReference>
<evidence type="ECO:0000313" key="1">
    <source>
        <dbReference type="EMBL" id="KAK7373045.1"/>
    </source>
</evidence>
<evidence type="ECO:0000313" key="2">
    <source>
        <dbReference type="Proteomes" id="UP001374584"/>
    </source>
</evidence>
<name>A0AAN9NID3_PHACN</name>
<dbReference type="AlphaFoldDB" id="A0AAN9NID3"/>
<gene>
    <name evidence="1" type="ORF">VNO80_06440</name>
</gene>
<accession>A0AAN9NID3</accession>
<sequence length="182" mass="20394">MELQEETTSVGSVWSIGSKKVTTERHSDILNGLDNHPYEEKDTTLLIFHRGWFCQIKSGCPMANISLLVWVQYPNSTWMGLAIVNCRGEYRCPVYKLGGTGPSRFMYCETETIIVKYLLQNDHPLFAVTTLVKDLSGSDSGNEGRETPTSRFHMIQTVEVGDFHTISTVENKKVDAPFAIAA</sequence>